<dbReference type="PANTHER" id="PTHR33910">
    <property type="entry name" value="PROTEIN TRANSLOCASE SUBUNIT SECE"/>
    <property type="match status" value="1"/>
</dbReference>
<gene>
    <name evidence="10" type="primary">secE_14</name>
    <name evidence="10" type="ORF">GALL_451680</name>
</gene>
<dbReference type="GO" id="GO:0006605">
    <property type="term" value="P:protein targeting"/>
    <property type="evidence" value="ECO:0007669"/>
    <property type="project" value="InterPro"/>
</dbReference>
<dbReference type="GO" id="GO:0043952">
    <property type="term" value="P:protein transport by the Sec complex"/>
    <property type="evidence" value="ECO:0007669"/>
    <property type="project" value="TreeGrafter"/>
</dbReference>
<dbReference type="GO" id="GO:0009306">
    <property type="term" value="P:protein secretion"/>
    <property type="evidence" value="ECO:0007669"/>
    <property type="project" value="InterPro"/>
</dbReference>
<keyword evidence="3" id="KW-1003">Cell membrane</keyword>
<evidence type="ECO:0000256" key="7">
    <source>
        <dbReference type="ARBA" id="ARBA00023010"/>
    </source>
</evidence>
<comment type="caution">
    <text evidence="10">The sequence shown here is derived from an EMBL/GenBank/DDBJ whole genome shotgun (WGS) entry which is preliminary data.</text>
</comment>
<feature type="transmembrane region" description="Helical" evidence="9">
    <location>
        <begin position="43"/>
        <end position="64"/>
    </location>
</feature>
<dbReference type="GO" id="GO:0006886">
    <property type="term" value="P:intracellular protein transport"/>
    <property type="evidence" value="ECO:0007669"/>
    <property type="project" value="InterPro"/>
</dbReference>
<accession>A0A1J5PNP6</accession>
<evidence type="ECO:0000256" key="6">
    <source>
        <dbReference type="ARBA" id="ARBA00022989"/>
    </source>
</evidence>
<dbReference type="InterPro" id="IPR038379">
    <property type="entry name" value="SecE_sf"/>
</dbReference>
<evidence type="ECO:0000256" key="2">
    <source>
        <dbReference type="ARBA" id="ARBA00022448"/>
    </source>
</evidence>
<evidence type="ECO:0000313" key="10">
    <source>
        <dbReference type="EMBL" id="OIQ73198.1"/>
    </source>
</evidence>
<keyword evidence="8 9" id="KW-0472">Membrane</keyword>
<keyword evidence="5" id="KW-0653">Protein transport</keyword>
<organism evidence="10">
    <name type="scientific">mine drainage metagenome</name>
    <dbReference type="NCBI Taxonomy" id="410659"/>
    <lineage>
        <taxon>unclassified sequences</taxon>
        <taxon>metagenomes</taxon>
        <taxon>ecological metagenomes</taxon>
    </lineage>
</organism>
<protein>
    <submittedName>
        <fullName evidence="10">Protein translocase subunit SecE</fullName>
    </submittedName>
</protein>
<name>A0A1J5PNP6_9ZZZZ</name>
<proteinExistence type="inferred from homology"/>
<reference evidence="10" key="1">
    <citation type="submission" date="2016-10" db="EMBL/GenBank/DDBJ databases">
        <title>Sequence of Gallionella enrichment culture.</title>
        <authorList>
            <person name="Poehlein A."/>
            <person name="Muehling M."/>
            <person name="Daniel R."/>
        </authorList>
    </citation>
    <scope>NUCLEOTIDE SEQUENCE</scope>
</reference>
<dbReference type="HAMAP" id="MF_00422">
    <property type="entry name" value="SecE"/>
    <property type="match status" value="1"/>
</dbReference>
<dbReference type="InterPro" id="IPR001901">
    <property type="entry name" value="Translocase_SecE/Sec61-g"/>
</dbReference>
<keyword evidence="2" id="KW-0813">Transport</keyword>
<evidence type="ECO:0000256" key="1">
    <source>
        <dbReference type="ARBA" id="ARBA00004370"/>
    </source>
</evidence>
<sequence>MSTTGEQASKQAEGPRGFGRIALFYRQVVWELRKVVWPSRKELSTYTSVVLVFVSTIIAIVSLFDLGLTKLVFWIFG</sequence>
<keyword evidence="7" id="KW-0811">Translocation</keyword>
<keyword evidence="4 9" id="KW-0812">Transmembrane</keyword>
<dbReference type="GO" id="GO:0005886">
    <property type="term" value="C:plasma membrane"/>
    <property type="evidence" value="ECO:0007669"/>
    <property type="project" value="TreeGrafter"/>
</dbReference>
<evidence type="ECO:0000256" key="3">
    <source>
        <dbReference type="ARBA" id="ARBA00022475"/>
    </source>
</evidence>
<dbReference type="GO" id="GO:0008320">
    <property type="term" value="F:protein transmembrane transporter activity"/>
    <property type="evidence" value="ECO:0007669"/>
    <property type="project" value="InterPro"/>
</dbReference>
<dbReference type="Pfam" id="PF00584">
    <property type="entry name" value="SecE"/>
    <property type="match status" value="1"/>
</dbReference>
<dbReference type="PANTHER" id="PTHR33910:SF1">
    <property type="entry name" value="PROTEIN TRANSLOCASE SUBUNIT SECE"/>
    <property type="match status" value="1"/>
</dbReference>
<dbReference type="PROSITE" id="PS01067">
    <property type="entry name" value="SECE_SEC61G"/>
    <property type="match status" value="1"/>
</dbReference>
<dbReference type="NCBIfam" id="TIGR00964">
    <property type="entry name" value="secE_bact"/>
    <property type="match status" value="1"/>
</dbReference>
<dbReference type="EMBL" id="MLJW01002962">
    <property type="protein sequence ID" value="OIQ73198.1"/>
    <property type="molecule type" value="Genomic_DNA"/>
</dbReference>
<dbReference type="AlphaFoldDB" id="A0A1J5PNP6"/>
<evidence type="ECO:0000256" key="9">
    <source>
        <dbReference type="SAM" id="Phobius"/>
    </source>
</evidence>
<dbReference type="Gene3D" id="1.20.5.1030">
    <property type="entry name" value="Preprotein translocase secy subunit"/>
    <property type="match status" value="1"/>
</dbReference>
<dbReference type="InterPro" id="IPR005807">
    <property type="entry name" value="SecE_bac"/>
</dbReference>
<evidence type="ECO:0000256" key="4">
    <source>
        <dbReference type="ARBA" id="ARBA00022692"/>
    </source>
</evidence>
<keyword evidence="6 9" id="KW-1133">Transmembrane helix</keyword>
<evidence type="ECO:0000256" key="8">
    <source>
        <dbReference type="ARBA" id="ARBA00023136"/>
    </source>
</evidence>
<evidence type="ECO:0000256" key="5">
    <source>
        <dbReference type="ARBA" id="ARBA00022927"/>
    </source>
</evidence>
<comment type="subcellular location">
    <subcellularLocation>
        <location evidence="1">Membrane</location>
    </subcellularLocation>
</comment>